<dbReference type="Pfam" id="PF13230">
    <property type="entry name" value="GATase_4"/>
    <property type="match status" value="1"/>
</dbReference>
<dbReference type="InterPro" id="IPR029055">
    <property type="entry name" value="Ntn_hydrolases_N"/>
</dbReference>
<evidence type="ECO:0000259" key="2">
    <source>
        <dbReference type="PROSITE" id="PS51278"/>
    </source>
</evidence>
<dbReference type="CDD" id="cd01908">
    <property type="entry name" value="YafJ"/>
    <property type="match status" value="1"/>
</dbReference>
<dbReference type="HOGENOM" id="CLU_059273_1_0_11"/>
<proteinExistence type="predicted"/>
<dbReference type="InterPro" id="IPR026869">
    <property type="entry name" value="EgtC-like"/>
</dbReference>
<dbReference type="OrthoDB" id="9804310at2"/>
<gene>
    <name evidence="3" type="ORF">HMPREF0762_01708</name>
</gene>
<dbReference type="EMBL" id="ACUX02000017">
    <property type="protein sequence ID" value="EEZ60632.1"/>
    <property type="molecule type" value="Genomic_DNA"/>
</dbReference>
<dbReference type="STRING" id="649764.HMPREF0762_01708"/>
<evidence type="ECO:0000313" key="3">
    <source>
        <dbReference type="EMBL" id="EEZ60632.1"/>
    </source>
</evidence>
<dbReference type="InterPro" id="IPR017932">
    <property type="entry name" value="GATase_2_dom"/>
</dbReference>
<dbReference type="eggNOG" id="COG0121">
    <property type="taxonomic scope" value="Bacteria"/>
</dbReference>
<dbReference type="GeneID" id="85008212"/>
<evidence type="ECO:0000256" key="1">
    <source>
        <dbReference type="ARBA" id="ARBA00022962"/>
    </source>
</evidence>
<dbReference type="RefSeq" id="WP_006362978.1">
    <property type="nucleotide sequence ID" value="NZ_GG700631.1"/>
</dbReference>
<accession>D0WIN3</accession>
<dbReference type="GO" id="GO:0016740">
    <property type="term" value="F:transferase activity"/>
    <property type="evidence" value="ECO:0007669"/>
    <property type="project" value="UniProtKB-KW"/>
</dbReference>
<dbReference type="Proteomes" id="UP000006001">
    <property type="component" value="Unassembled WGS sequence"/>
</dbReference>
<feature type="domain" description="Glutamine amidotransferase type-2" evidence="2">
    <location>
        <begin position="2"/>
        <end position="263"/>
    </location>
</feature>
<keyword evidence="4" id="KW-1185">Reference proteome</keyword>
<dbReference type="AlphaFoldDB" id="D0WIN3"/>
<dbReference type="PANTHER" id="PTHR42824:SF1">
    <property type="entry name" value="GLUTAMINE AMIDOTRANSFERASE YAFJ-RELATED"/>
    <property type="match status" value="1"/>
</dbReference>
<comment type="caution">
    <text evidence="3">The sequence shown here is derived from an EMBL/GenBank/DDBJ whole genome shotgun (WGS) entry which is preliminary data.</text>
</comment>
<organism evidence="3 4">
    <name type="scientific">Slackia exigua (strain ATCC 700122 / DSM 15923 / CIP 105133 / JCM 11022 / KCTC 5966 / S-7)</name>
    <dbReference type="NCBI Taxonomy" id="649764"/>
    <lineage>
        <taxon>Bacteria</taxon>
        <taxon>Bacillati</taxon>
        <taxon>Actinomycetota</taxon>
        <taxon>Coriobacteriia</taxon>
        <taxon>Eggerthellales</taxon>
        <taxon>Eggerthellaceae</taxon>
        <taxon>Slackia</taxon>
    </lineage>
</organism>
<sequence>MCQLFAYSSLHPTTATAALAEFFGNSVDNPHGWGVAWHEGDEVRMVKEPIPAYRSTLVRHTLDEAIESTHILAHIRKATHGTCAYDNCHPFVQTDSSETAWTMIHNGVIVNDALLAGYDSWEVGETDSECVLMFLVDVIDEAMRRRGHELSFDEKFEVLGSAFDQLSNGNKLNLILDDGQTLFIHTNTLDTTLYASQNDDAAMFCTVPLTLGDWTPIPQRRLVAYRQGRLVRASHVQHVHSFDSRTVRYLQLPEVDLPAAADSYASPALQGAKSVECRR</sequence>
<name>D0WIN3_SLAES</name>
<reference evidence="3" key="1">
    <citation type="submission" date="2009-10" db="EMBL/GenBank/DDBJ databases">
        <authorList>
            <person name="Weinstock G."/>
            <person name="Sodergren E."/>
            <person name="Clifton S."/>
            <person name="Fulton L."/>
            <person name="Fulton B."/>
            <person name="Courtney L."/>
            <person name="Fronick C."/>
            <person name="Harrison M."/>
            <person name="Strong C."/>
            <person name="Farmer C."/>
            <person name="Delahaunty K."/>
            <person name="Markovic C."/>
            <person name="Hall O."/>
            <person name="Minx P."/>
            <person name="Tomlinson C."/>
            <person name="Mitreva M."/>
            <person name="Nelson J."/>
            <person name="Hou S."/>
            <person name="Wollam A."/>
            <person name="Pepin K.H."/>
            <person name="Johnson M."/>
            <person name="Bhonagiri V."/>
            <person name="Nash W.E."/>
            <person name="Warren W."/>
            <person name="Chinwalla A."/>
            <person name="Mardis E.R."/>
            <person name="Wilson R.K."/>
        </authorList>
    </citation>
    <scope>NUCLEOTIDE SEQUENCE [LARGE SCALE GENOMIC DNA]</scope>
    <source>
        <strain evidence="3">ATCC 700122</strain>
    </source>
</reference>
<keyword evidence="1 3" id="KW-0315">Glutamine amidotransferase</keyword>
<dbReference type="PANTHER" id="PTHR42824">
    <property type="entry name" value="GLUTAMINE AMIDOTRANSFERASE"/>
    <property type="match status" value="1"/>
</dbReference>
<protein>
    <submittedName>
        <fullName evidence="3">Class II glutamine amidotransferase</fullName>
    </submittedName>
</protein>
<dbReference type="PROSITE" id="PS51278">
    <property type="entry name" value="GATASE_TYPE_2"/>
    <property type="match status" value="1"/>
</dbReference>
<evidence type="ECO:0000313" key="4">
    <source>
        <dbReference type="Proteomes" id="UP000006001"/>
    </source>
</evidence>
<dbReference type="SUPFAM" id="SSF56235">
    <property type="entry name" value="N-terminal nucleophile aminohydrolases (Ntn hydrolases)"/>
    <property type="match status" value="1"/>
</dbReference>
<dbReference type="Gene3D" id="3.60.20.10">
    <property type="entry name" value="Glutamine Phosphoribosylpyrophosphate, subunit 1, domain 1"/>
    <property type="match status" value="1"/>
</dbReference>